<reference evidence="2" key="1">
    <citation type="submission" date="2021-12" db="EMBL/GenBank/DDBJ databases">
        <authorList>
            <person name="King R."/>
        </authorList>
    </citation>
    <scope>NUCLEOTIDE SEQUENCE</scope>
</reference>
<dbReference type="EMBL" id="OU963867">
    <property type="protein sequence ID" value="CAH0392011.1"/>
    <property type="molecule type" value="Genomic_DNA"/>
</dbReference>
<feature type="compositionally biased region" description="Low complexity" evidence="1">
    <location>
        <begin position="39"/>
        <end position="50"/>
    </location>
</feature>
<evidence type="ECO:0000256" key="1">
    <source>
        <dbReference type="SAM" id="MobiDB-lite"/>
    </source>
</evidence>
<accession>A0A9P0AHL6</accession>
<evidence type="ECO:0000313" key="2">
    <source>
        <dbReference type="EMBL" id="CAH0392011.1"/>
    </source>
</evidence>
<gene>
    <name evidence="2" type="ORF">BEMITA_LOCUS10570</name>
</gene>
<dbReference type="Proteomes" id="UP001152759">
    <property type="component" value="Chromosome 6"/>
</dbReference>
<feature type="region of interest" description="Disordered" evidence="1">
    <location>
        <begin position="27"/>
        <end position="75"/>
    </location>
</feature>
<name>A0A9P0AHL6_BEMTA</name>
<feature type="compositionally biased region" description="Polar residues" evidence="1">
    <location>
        <begin position="51"/>
        <end position="61"/>
    </location>
</feature>
<proteinExistence type="predicted"/>
<evidence type="ECO:0000313" key="3">
    <source>
        <dbReference type="Proteomes" id="UP001152759"/>
    </source>
</evidence>
<sequence>MPNRKYVTRGRATPAEFSNAFVNASSPQQSYNAGAHIVQQGQQQRSGGRRTNTNSKGSRSSNRQESHRSKQNQDLQEALNRDLTNKLLPGVKTGENAASRLESYNTNRAVVIAITTRQMGFGVACIFTALAQMPPNRVPVGGTLYEYYRVAIFTHHAKMHGLKKAFNLPIRDNLSFDTPFLSSDFQNVVRSYIILPDCLSRPINQIGVVKEVDVSYFPMYARDTLAGGERFVPRPENITATNLRQTVEALSLAATPVAERIRFYQNNPIPGCQWDNAPQNPLLLNPNEIIPANFTFNDLNDDVEAITGKSYALAGKGGRSNYNSPPQGKKRKAKKEDGRTRLDCSDFLECFDRGDWDAFDTKLHESTSYLLSLNVTPGKVLEESVPHKISKTWITNTDLVESSDSTSKMSQEIFVDEVRYLPRLLEYPSEKLEDVPTLKAENRLLREYVANCTETNQETIPKYSGMLQQTIANYSEMLQRTTANYTAKITALTIETSHDVNNSGQIIDVEDQENICDATFGDVLPSSGRGFDISEHPICADGKSTEKDNSKCLDLAAGDQENICETTFGNVLPSSGRGFDISDLANKLQPRNSSQFKF</sequence>
<feature type="region of interest" description="Disordered" evidence="1">
    <location>
        <begin position="315"/>
        <end position="337"/>
    </location>
</feature>
<organism evidence="2 3">
    <name type="scientific">Bemisia tabaci</name>
    <name type="common">Sweetpotato whitefly</name>
    <name type="synonym">Aleurodes tabaci</name>
    <dbReference type="NCBI Taxonomy" id="7038"/>
    <lineage>
        <taxon>Eukaryota</taxon>
        <taxon>Metazoa</taxon>
        <taxon>Ecdysozoa</taxon>
        <taxon>Arthropoda</taxon>
        <taxon>Hexapoda</taxon>
        <taxon>Insecta</taxon>
        <taxon>Pterygota</taxon>
        <taxon>Neoptera</taxon>
        <taxon>Paraneoptera</taxon>
        <taxon>Hemiptera</taxon>
        <taxon>Sternorrhyncha</taxon>
        <taxon>Aleyrodoidea</taxon>
        <taxon>Aleyrodidae</taxon>
        <taxon>Aleyrodinae</taxon>
        <taxon>Bemisia</taxon>
    </lineage>
</organism>
<keyword evidence="3" id="KW-1185">Reference proteome</keyword>
<dbReference type="AlphaFoldDB" id="A0A9P0AHL6"/>
<protein>
    <submittedName>
        <fullName evidence="2">Uncharacterized protein</fullName>
    </submittedName>
</protein>